<organism evidence="8 9">
    <name type="scientific">Leptospira ilyithenensis</name>
    <dbReference type="NCBI Taxonomy" id="2484901"/>
    <lineage>
        <taxon>Bacteria</taxon>
        <taxon>Pseudomonadati</taxon>
        <taxon>Spirochaetota</taxon>
        <taxon>Spirochaetia</taxon>
        <taxon>Leptospirales</taxon>
        <taxon>Leptospiraceae</taxon>
        <taxon>Leptospira</taxon>
    </lineage>
</organism>
<dbReference type="GO" id="GO:0019867">
    <property type="term" value="C:outer membrane"/>
    <property type="evidence" value="ECO:0007669"/>
    <property type="project" value="InterPro"/>
</dbReference>
<keyword evidence="3" id="KW-0732">Signal</keyword>
<dbReference type="InterPro" id="IPR039910">
    <property type="entry name" value="D15-like"/>
</dbReference>
<dbReference type="RefSeq" id="WP_135765188.1">
    <property type="nucleotide sequence ID" value="NZ_RQHV01000061.1"/>
</dbReference>
<dbReference type="PANTHER" id="PTHR12815:SF47">
    <property type="entry name" value="TRANSLOCATION AND ASSEMBLY MODULE SUBUNIT TAMA"/>
    <property type="match status" value="1"/>
</dbReference>
<dbReference type="InterPro" id="IPR000184">
    <property type="entry name" value="Bac_surfAg_D15"/>
</dbReference>
<evidence type="ECO:0000256" key="3">
    <source>
        <dbReference type="ARBA" id="ARBA00022729"/>
    </source>
</evidence>
<dbReference type="PROSITE" id="PS51779">
    <property type="entry name" value="POTRA"/>
    <property type="match status" value="2"/>
</dbReference>
<keyword evidence="2 6" id="KW-0812">Transmembrane</keyword>
<evidence type="ECO:0000256" key="4">
    <source>
        <dbReference type="ARBA" id="ARBA00023136"/>
    </source>
</evidence>
<dbReference type="InterPro" id="IPR034746">
    <property type="entry name" value="POTRA"/>
</dbReference>
<dbReference type="Proteomes" id="UP000298264">
    <property type="component" value="Unassembled WGS sequence"/>
</dbReference>
<name>A0A4R9LMY2_9LEPT</name>
<sequence length="958" mass="110981">MKSKKLYSFSAVIFSIGLIFSVQWHALYSNKTSFVNKKITKIEFQGNRNTSSNDISEMMEMRVDILLTTEMINADIRALFQSGYFFQIDIQGELDGTDGVKILVVVQERPRVKDIDFIGADEVFPSDLREKIPLKENEVITPKKVALSKEVILKKYRDEGFFLAYVRFETDPIDEETNTVRAKFIIDEGEEIPVSKINIFGNSEVDTYELQGILDLKESGIIESGVFKESAFESDKQKIIGFLKSKGYVDAELSNDGTNWEIKWENPKKKDKRVVIVNFKLTEGDQYFFNGYSTAHDMTLAPSGMPLYLNKENNPPGTPQEEWKPVYEIKHLKGLYEFGDNDIGEVFDESKFQKDRGTINENYSQKGYLFAQVIPRRRIVELSEDSLSRYENCSKRTNPDAIKECEEEYSRLNITKLRSLYDANKGLRGKKFIHVDFTIRENNLAFVENIIIKGNKKTLDRVIRRELLFKPGDLFNSMLVNRSRERIFNLGYFKEVNFNMRPGSDETKMNLIIELVEQPTGTVSMGGGYGTITGFSIFTQLGENNLNGTGQQIQGRIEFGPIRRYFQLSWTEPWLYDKPWSLTLSAFYSARTLYVGATSITENNNQGIKETASYERAGVGVSAGIGHRFLINWTHFHRYSPSFFASTRPTSLVSDQVLAEVDRGWQFRSQLTNGIAYDSRDNVFNATQGFNLVFSLDNVGQVLGGESHFDQYSPIMEYYQTWFDYTFFGLIRKNALRRWRVVQQFRTSSVFTYERAPFRKSQDKEKVPYIQVQDRLYLGGYESLRGWFFDDKYYPDEWKNGAASRVLFTSELRFPIEPSLLWFVVFWDAGAMYEEVNKAVGERKDYFQAYDQTVLNQRYTKPYETYFYEHFNQYGQPLAESPLDLNDPGRLVLSSKNMSLQNFKYSWGFGLRIQIPVLPLRLYFAQKIRYTGSGEHPFSTYPDSNTFQFVFGIGDLRF</sequence>
<dbReference type="Pfam" id="PF01103">
    <property type="entry name" value="Omp85"/>
    <property type="match status" value="1"/>
</dbReference>
<gene>
    <name evidence="8" type="ORF">EHS11_15045</name>
</gene>
<dbReference type="PANTHER" id="PTHR12815">
    <property type="entry name" value="SORTING AND ASSEMBLY MACHINERY SAMM50 PROTEIN FAMILY MEMBER"/>
    <property type="match status" value="1"/>
</dbReference>
<accession>A0A4R9LMY2</accession>
<proteinExistence type="predicted"/>
<evidence type="ECO:0000313" key="9">
    <source>
        <dbReference type="Proteomes" id="UP000298264"/>
    </source>
</evidence>
<dbReference type="InterPro" id="IPR010827">
    <property type="entry name" value="BamA/TamA_POTRA"/>
</dbReference>
<dbReference type="Pfam" id="PF07244">
    <property type="entry name" value="POTRA"/>
    <property type="match status" value="4"/>
</dbReference>
<comment type="subcellular location">
    <subcellularLocation>
        <location evidence="1">Membrane</location>
    </subcellularLocation>
</comment>
<evidence type="ECO:0000259" key="7">
    <source>
        <dbReference type="PROSITE" id="PS51779"/>
    </source>
</evidence>
<evidence type="ECO:0000256" key="5">
    <source>
        <dbReference type="ARBA" id="ARBA00023237"/>
    </source>
</evidence>
<dbReference type="Gene3D" id="3.10.20.310">
    <property type="entry name" value="membrane protein fhac"/>
    <property type="match status" value="5"/>
</dbReference>
<dbReference type="EMBL" id="RQHV01000061">
    <property type="protein sequence ID" value="TGN08233.1"/>
    <property type="molecule type" value="Genomic_DNA"/>
</dbReference>
<feature type="domain" description="POTRA" evidence="7">
    <location>
        <begin position="445"/>
        <end position="518"/>
    </location>
</feature>
<dbReference type="OrthoDB" id="9776356at2"/>
<evidence type="ECO:0000313" key="8">
    <source>
        <dbReference type="EMBL" id="TGN08233.1"/>
    </source>
</evidence>
<evidence type="ECO:0000256" key="1">
    <source>
        <dbReference type="ARBA" id="ARBA00004370"/>
    </source>
</evidence>
<evidence type="ECO:0000256" key="6">
    <source>
        <dbReference type="SAM" id="Phobius"/>
    </source>
</evidence>
<dbReference type="AlphaFoldDB" id="A0A4R9LMY2"/>
<keyword evidence="6" id="KW-1133">Transmembrane helix</keyword>
<comment type="caution">
    <text evidence="8">The sequence shown here is derived from an EMBL/GenBank/DDBJ whole genome shotgun (WGS) entry which is preliminary data.</text>
</comment>
<keyword evidence="4 6" id="KW-0472">Membrane</keyword>
<dbReference type="Gene3D" id="2.40.160.50">
    <property type="entry name" value="membrane protein fhac: a member of the omp85/tpsb transporter family"/>
    <property type="match status" value="1"/>
</dbReference>
<reference evidence="8" key="1">
    <citation type="journal article" date="2019" name="PLoS Negl. Trop. Dis.">
        <title>Revisiting the worldwide diversity of Leptospira species in the environment.</title>
        <authorList>
            <person name="Vincent A.T."/>
            <person name="Schiettekatte O."/>
            <person name="Bourhy P."/>
            <person name="Veyrier F.J."/>
            <person name="Picardeau M."/>
        </authorList>
    </citation>
    <scope>NUCLEOTIDE SEQUENCE [LARGE SCALE GENOMIC DNA]</scope>
    <source>
        <strain evidence="8">201400974</strain>
    </source>
</reference>
<protein>
    <submittedName>
        <fullName evidence="8">Outer membrane protein assembly factor</fullName>
    </submittedName>
</protein>
<keyword evidence="9" id="KW-1185">Reference proteome</keyword>
<evidence type="ECO:0000256" key="2">
    <source>
        <dbReference type="ARBA" id="ARBA00022692"/>
    </source>
</evidence>
<feature type="transmembrane region" description="Helical" evidence="6">
    <location>
        <begin position="7"/>
        <end position="28"/>
    </location>
</feature>
<feature type="domain" description="POTRA" evidence="7">
    <location>
        <begin position="37"/>
        <end position="109"/>
    </location>
</feature>
<keyword evidence="5" id="KW-0998">Cell outer membrane</keyword>